<accession>A0AAV1THE2</accession>
<feature type="region of interest" description="Disordered" evidence="1">
    <location>
        <begin position="1"/>
        <end position="34"/>
    </location>
</feature>
<evidence type="ECO:0000313" key="3">
    <source>
        <dbReference type="Proteomes" id="UP001162060"/>
    </source>
</evidence>
<dbReference type="AlphaFoldDB" id="A0AAV1THE2"/>
<proteinExistence type="predicted"/>
<sequence>MGPSLWDQTRPICAPLRGGKSSDSTTLDNLPLRV</sequence>
<dbReference type="EMBL" id="CAKLBY020000053">
    <property type="protein sequence ID" value="CAK7921088.1"/>
    <property type="molecule type" value="Genomic_DNA"/>
</dbReference>
<gene>
    <name evidence="2" type="ORF">PM001_LOCUS6981</name>
</gene>
<reference evidence="2" key="1">
    <citation type="submission" date="2024-01" db="EMBL/GenBank/DDBJ databases">
        <authorList>
            <person name="Webb A."/>
        </authorList>
    </citation>
    <scope>NUCLEOTIDE SEQUENCE</scope>
    <source>
        <strain evidence="2">Pm1</strain>
    </source>
</reference>
<comment type="caution">
    <text evidence="2">The sequence shown here is derived from an EMBL/GenBank/DDBJ whole genome shotgun (WGS) entry which is preliminary data.</text>
</comment>
<protein>
    <submittedName>
        <fullName evidence="2">Uncharacterized protein</fullName>
    </submittedName>
</protein>
<evidence type="ECO:0000313" key="2">
    <source>
        <dbReference type="EMBL" id="CAK7921088.1"/>
    </source>
</evidence>
<organism evidence="2 3">
    <name type="scientific">Peronospora matthiolae</name>
    <dbReference type="NCBI Taxonomy" id="2874970"/>
    <lineage>
        <taxon>Eukaryota</taxon>
        <taxon>Sar</taxon>
        <taxon>Stramenopiles</taxon>
        <taxon>Oomycota</taxon>
        <taxon>Peronosporomycetes</taxon>
        <taxon>Peronosporales</taxon>
        <taxon>Peronosporaceae</taxon>
        <taxon>Peronospora</taxon>
    </lineage>
</organism>
<name>A0AAV1THE2_9STRA</name>
<evidence type="ECO:0000256" key="1">
    <source>
        <dbReference type="SAM" id="MobiDB-lite"/>
    </source>
</evidence>
<dbReference type="Proteomes" id="UP001162060">
    <property type="component" value="Unassembled WGS sequence"/>
</dbReference>